<dbReference type="PANTHER" id="PTHR47019:SF1">
    <property type="entry name" value="LIPID II FLIPPASE MURJ"/>
    <property type="match status" value="1"/>
</dbReference>
<keyword evidence="2" id="KW-1003">Cell membrane</keyword>
<evidence type="ECO:0000256" key="3">
    <source>
        <dbReference type="ARBA" id="ARBA00022692"/>
    </source>
</evidence>
<keyword evidence="7 8" id="KW-0472">Membrane</keyword>
<dbReference type="GO" id="GO:0034204">
    <property type="term" value="P:lipid translocation"/>
    <property type="evidence" value="ECO:0007669"/>
    <property type="project" value="TreeGrafter"/>
</dbReference>
<dbReference type="Proteomes" id="UP000176944">
    <property type="component" value="Chromosome"/>
</dbReference>
<dbReference type="Pfam" id="PF03023">
    <property type="entry name" value="MurJ"/>
    <property type="match status" value="1"/>
</dbReference>
<feature type="transmembrane region" description="Helical" evidence="8">
    <location>
        <begin position="316"/>
        <end position="338"/>
    </location>
</feature>
<evidence type="ECO:0000313" key="9">
    <source>
        <dbReference type="EMBL" id="AOY81460.2"/>
    </source>
</evidence>
<protein>
    <recommendedName>
        <fullName evidence="11">Virulence factor MviN</fullName>
    </recommendedName>
</protein>
<gene>
    <name evidence="9" type="ORF">BJP36_17615</name>
</gene>
<evidence type="ECO:0000256" key="7">
    <source>
        <dbReference type="ARBA" id="ARBA00023136"/>
    </source>
</evidence>
<keyword evidence="4" id="KW-0133">Cell shape</keyword>
<sequence>MNLSNRIIKGWKSPTLRVMSLTFFGMLLAWVADILMAAKLGTSQTTDALIVALSLPRLIDTVSREGTRQSLVPMFMERRDALSHREYHRLVSGIVNLALVLGVGLTVLLEILAPLIITGLAPGFSPEGRAQATFLFRVCAPMVLFAPGIAVFSVILNSQRRFSAVALRNAIAPGFVVAAIGLAWQQSSIALWIAIAYTLGFGGFFVLVFLDAFKAGHHHQWLAWAGKDDLLRLWQAGSLPTIGFVIKLGSNLVKSQMLPSLVAVGGVSTFYFAIRIVSAAQTIIGVSIATTSLPAMTEHDLAGHKSRLGSALRKNLTKTLLVSLPAVLFILVSHDEIIRLLYGHGSFEAASIDQTSQVFFWLGLSLAFISLIPVLEAGLYAQRAYGLVVWSMVTMAFVGVALSWLFWQVWGLIGIAMSWPVMAIIYVILIIYLLHRKGVSLLQKHHSE</sequence>
<dbReference type="GO" id="GO:0008360">
    <property type="term" value="P:regulation of cell shape"/>
    <property type="evidence" value="ECO:0007669"/>
    <property type="project" value="UniProtKB-KW"/>
</dbReference>
<feature type="transmembrane region" description="Helical" evidence="8">
    <location>
        <begin position="190"/>
        <end position="210"/>
    </location>
</feature>
<feature type="transmembrane region" description="Helical" evidence="8">
    <location>
        <begin position="134"/>
        <end position="156"/>
    </location>
</feature>
<feature type="transmembrane region" description="Helical" evidence="8">
    <location>
        <begin position="20"/>
        <end position="38"/>
    </location>
</feature>
<feature type="transmembrane region" description="Helical" evidence="8">
    <location>
        <begin position="231"/>
        <end position="250"/>
    </location>
</feature>
<dbReference type="PRINTS" id="PR01806">
    <property type="entry name" value="VIRFACTRMVIN"/>
</dbReference>
<dbReference type="PANTHER" id="PTHR47019">
    <property type="entry name" value="LIPID II FLIPPASE MURJ"/>
    <property type="match status" value="1"/>
</dbReference>
<proteinExistence type="predicted"/>
<evidence type="ECO:0000256" key="5">
    <source>
        <dbReference type="ARBA" id="ARBA00022984"/>
    </source>
</evidence>
<organism evidence="9 10">
    <name type="scientific">Moorena producens (strain JHB)</name>
    <dbReference type="NCBI Taxonomy" id="1454205"/>
    <lineage>
        <taxon>Bacteria</taxon>
        <taxon>Bacillati</taxon>
        <taxon>Cyanobacteriota</taxon>
        <taxon>Cyanophyceae</taxon>
        <taxon>Coleofasciculales</taxon>
        <taxon>Coleofasciculaceae</taxon>
        <taxon>Moorena</taxon>
    </lineage>
</organism>
<dbReference type="EMBL" id="CP017708">
    <property type="protein sequence ID" value="AOY81460.2"/>
    <property type="molecule type" value="Genomic_DNA"/>
</dbReference>
<evidence type="ECO:0000313" key="10">
    <source>
        <dbReference type="Proteomes" id="UP000176944"/>
    </source>
</evidence>
<feature type="transmembrane region" description="Helical" evidence="8">
    <location>
        <begin position="94"/>
        <end position="122"/>
    </location>
</feature>
<dbReference type="GO" id="GO:0005886">
    <property type="term" value="C:plasma membrane"/>
    <property type="evidence" value="ECO:0007669"/>
    <property type="project" value="UniProtKB-SubCell"/>
</dbReference>
<dbReference type="InterPro" id="IPR004268">
    <property type="entry name" value="MurJ"/>
</dbReference>
<feature type="transmembrane region" description="Helical" evidence="8">
    <location>
        <begin position="358"/>
        <end position="375"/>
    </location>
</feature>
<dbReference type="InterPro" id="IPR051050">
    <property type="entry name" value="Lipid_II_flippase_MurJ/MviN"/>
</dbReference>
<evidence type="ECO:0008006" key="11">
    <source>
        <dbReference type="Google" id="ProtNLM"/>
    </source>
</evidence>
<dbReference type="GO" id="GO:0015648">
    <property type="term" value="F:lipid-linked peptidoglycan transporter activity"/>
    <property type="evidence" value="ECO:0007669"/>
    <property type="project" value="TreeGrafter"/>
</dbReference>
<keyword evidence="5" id="KW-0573">Peptidoglycan synthesis</keyword>
<accession>A0A1D9G213</accession>
<evidence type="ECO:0000256" key="8">
    <source>
        <dbReference type="SAM" id="Phobius"/>
    </source>
</evidence>
<evidence type="ECO:0000256" key="2">
    <source>
        <dbReference type="ARBA" id="ARBA00022475"/>
    </source>
</evidence>
<reference evidence="10" key="1">
    <citation type="submission" date="2016-10" db="EMBL/GenBank/DDBJ databases">
        <title>Comparative genomics uncovers the prolific and rare metabolic potential of the cyanobacterial genus Moorea.</title>
        <authorList>
            <person name="Leao T."/>
            <person name="Castelao G."/>
            <person name="Korobeynikov A."/>
            <person name="Monroe E.A."/>
            <person name="Podell S."/>
            <person name="Glukhov E."/>
            <person name="Allen E."/>
            <person name="Gerwick W.H."/>
            <person name="Gerwick L."/>
        </authorList>
    </citation>
    <scope>NUCLEOTIDE SEQUENCE [LARGE SCALE GENOMIC DNA]</scope>
    <source>
        <strain evidence="10">JHB</strain>
    </source>
</reference>
<keyword evidence="3 8" id="KW-0812">Transmembrane</keyword>
<dbReference type="GO" id="GO:0009252">
    <property type="term" value="P:peptidoglycan biosynthetic process"/>
    <property type="evidence" value="ECO:0007669"/>
    <property type="project" value="UniProtKB-KW"/>
</dbReference>
<keyword evidence="6 8" id="KW-1133">Transmembrane helix</keyword>
<dbReference type="AlphaFoldDB" id="A0A1D9G213"/>
<evidence type="ECO:0000256" key="6">
    <source>
        <dbReference type="ARBA" id="ARBA00022989"/>
    </source>
</evidence>
<name>A0A1D9G213_MOOP1</name>
<feature type="transmembrane region" description="Helical" evidence="8">
    <location>
        <begin position="387"/>
        <end position="407"/>
    </location>
</feature>
<feature type="transmembrane region" description="Helical" evidence="8">
    <location>
        <begin position="165"/>
        <end position="184"/>
    </location>
</feature>
<evidence type="ECO:0000256" key="4">
    <source>
        <dbReference type="ARBA" id="ARBA00022960"/>
    </source>
</evidence>
<evidence type="ECO:0000256" key="1">
    <source>
        <dbReference type="ARBA" id="ARBA00004651"/>
    </source>
</evidence>
<comment type="subcellular location">
    <subcellularLocation>
        <location evidence="1">Cell membrane</location>
        <topology evidence="1">Multi-pass membrane protein</topology>
    </subcellularLocation>
</comment>
<feature type="transmembrane region" description="Helical" evidence="8">
    <location>
        <begin position="413"/>
        <end position="434"/>
    </location>
</feature>